<evidence type="ECO:0000313" key="16">
    <source>
        <dbReference type="Proteomes" id="UP000590749"/>
    </source>
</evidence>
<dbReference type="GO" id="GO:0046872">
    <property type="term" value="F:metal ion binding"/>
    <property type="evidence" value="ECO:0007669"/>
    <property type="project" value="UniProtKB-KW"/>
</dbReference>
<evidence type="ECO:0000313" key="15">
    <source>
        <dbReference type="EMBL" id="MBB3098730.1"/>
    </source>
</evidence>
<feature type="domain" description="Peptidase M48" evidence="14">
    <location>
        <begin position="139"/>
        <end position="308"/>
    </location>
</feature>
<dbReference type="PANTHER" id="PTHR43221:SF1">
    <property type="entry name" value="PROTEASE HTPX"/>
    <property type="match status" value="1"/>
</dbReference>
<proteinExistence type="predicted"/>
<accession>A0A7W5AM99</accession>
<dbReference type="GO" id="GO:0006508">
    <property type="term" value="P:proteolysis"/>
    <property type="evidence" value="ECO:0007669"/>
    <property type="project" value="UniProtKB-KW"/>
</dbReference>
<dbReference type="PANTHER" id="PTHR43221">
    <property type="entry name" value="PROTEASE HTPX"/>
    <property type="match status" value="1"/>
</dbReference>
<feature type="compositionally biased region" description="Low complexity" evidence="12">
    <location>
        <begin position="313"/>
        <end position="330"/>
    </location>
</feature>
<protein>
    <submittedName>
        <fullName evidence="15">Zn-dependent protease with chaperone function</fullName>
    </submittedName>
</protein>
<evidence type="ECO:0000256" key="13">
    <source>
        <dbReference type="SAM" id="Phobius"/>
    </source>
</evidence>
<dbReference type="EMBL" id="JACHXF010000016">
    <property type="protein sequence ID" value="MBB3098730.1"/>
    <property type="molecule type" value="Genomic_DNA"/>
</dbReference>
<reference evidence="15 16" key="1">
    <citation type="submission" date="2020-08" db="EMBL/GenBank/DDBJ databases">
        <title>Genomic Encyclopedia of Type Strains, Phase III (KMG-III): the genomes of soil and plant-associated and newly described type strains.</title>
        <authorList>
            <person name="Whitman W."/>
        </authorList>
    </citation>
    <scope>NUCLEOTIDE SEQUENCE [LARGE SCALE GENOMIC DNA]</scope>
    <source>
        <strain evidence="15 16">CECT 3287</strain>
    </source>
</reference>
<keyword evidence="3" id="KW-1003">Cell membrane</keyword>
<evidence type="ECO:0000256" key="8">
    <source>
        <dbReference type="ARBA" id="ARBA00022833"/>
    </source>
</evidence>
<dbReference type="GO" id="GO:0004222">
    <property type="term" value="F:metalloendopeptidase activity"/>
    <property type="evidence" value="ECO:0007669"/>
    <property type="project" value="InterPro"/>
</dbReference>
<keyword evidence="11 13" id="KW-0472">Membrane</keyword>
<dbReference type="GO" id="GO:0005886">
    <property type="term" value="C:plasma membrane"/>
    <property type="evidence" value="ECO:0007669"/>
    <property type="project" value="UniProtKB-SubCell"/>
</dbReference>
<dbReference type="Gene3D" id="3.30.2010.10">
    <property type="entry name" value="Metalloproteases ('zincins'), catalytic domain"/>
    <property type="match status" value="1"/>
</dbReference>
<dbReference type="CDD" id="cd07328">
    <property type="entry name" value="M48_Ste24p_like"/>
    <property type="match status" value="1"/>
</dbReference>
<name>A0A7W5AM99_9ACTN</name>
<keyword evidence="4 15" id="KW-0645">Protease</keyword>
<gene>
    <name evidence="15" type="ORF">FHR83_006429</name>
</gene>
<feature type="transmembrane region" description="Helical" evidence="13">
    <location>
        <begin position="44"/>
        <end position="63"/>
    </location>
</feature>
<evidence type="ECO:0000256" key="4">
    <source>
        <dbReference type="ARBA" id="ARBA00022670"/>
    </source>
</evidence>
<comment type="caution">
    <text evidence="15">The sequence shown here is derived from an EMBL/GenBank/DDBJ whole genome shotgun (WGS) entry which is preliminary data.</text>
</comment>
<dbReference type="InterPro" id="IPR050083">
    <property type="entry name" value="HtpX_protease"/>
</dbReference>
<keyword evidence="8" id="KW-0862">Zinc</keyword>
<dbReference type="Proteomes" id="UP000590749">
    <property type="component" value="Unassembled WGS sequence"/>
</dbReference>
<evidence type="ECO:0000256" key="9">
    <source>
        <dbReference type="ARBA" id="ARBA00022989"/>
    </source>
</evidence>
<evidence type="ECO:0000256" key="11">
    <source>
        <dbReference type="ARBA" id="ARBA00023136"/>
    </source>
</evidence>
<keyword evidence="16" id="KW-1185">Reference proteome</keyword>
<organism evidence="15 16">
    <name type="scientific">Actinoplanes campanulatus</name>
    <dbReference type="NCBI Taxonomy" id="113559"/>
    <lineage>
        <taxon>Bacteria</taxon>
        <taxon>Bacillati</taxon>
        <taxon>Actinomycetota</taxon>
        <taxon>Actinomycetes</taxon>
        <taxon>Micromonosporales</taxon>
        <taxon>Micromonosporaceae</taxon>
        <taxon>Actinoplanes</taxon>
    </lineage>
</organism>
<evidence type="ECO:0000256" key="6">
    <source>
        <dbReference type="ARBA" id="ARBA00022723"/>
    </source>
</evidence>
<evidence type="ECO:0000256" key="5">
    <source>
        <dbReference type="ARBA" id="ARBA00022692"/>
    </source>
</evidence>
<comment type="cofactor">
    <cofactor evidence="1">
        <name>Zn(2+)</name>
        <dbReference type="ChEBI" id="CHEBI:29105"/>
    </cofactor>
</comment>
<feature type="region of interest" description="Disordered" evidence="12">
    <location>
        <begin position="309"/>
        <end position="349"/>
    </location>
</feature>
<feature type="transmembrane region" description="Helical" evidence="13">
    <location>
        <begin position="12"/>
        <end position="38"/>
    </location>
</feature>
<dbReference type="AlphaFoldDB" id="A0A7W5AM99"/>
<evidence type="ECO:0000256" key="10">
    <source>
        <dbReference type="ARBA" id="ARBA00023049"/>
    </source>
</evidence>
<evidence type="ECO:0000256" key="2">
    <source>
        <dbReference type="ARBA" id="ARBA00004651"/>
    </source>
</evidence>
<evidence type="ECO:0000259" key="14">
    <source>
        <dbReference type="Pfam" id="PF01435"/>
    </source>
</evidence>
<dbReference type="InterPro" id="IPR001915">
    <property type="entry name" value="Peptidase_M48"/>
</dbReference>
<dbReference type="RefSeq" id="WP_221245961.1">
    <property type="nucleotide sequence ID" value="NZ_BMPW01000018.1"/>
</dbReference>
<keyword evidence="10" id="KW-0482">Metalloprotease</keyword>
<keyword evidence="9 13" id="KW-1133">Transmembrane helix</keyword>
<evidence type="ECO:0000256" key="1">
    <source>
        <dbReference type="ARBA" id="ARBA00001947"/>
    </source>
</evidence>
<evidence type="ECO:0000256" key="3">
    <source>
        <dbReference type="ARBA" id="ARBA00022475"/>
    </source>
</evidence>
<keyword evidence="5 13" id="KW-0812">Transmembrane</keyword>
<keyword evidence="7" id="KW-0378">Hydrolase</keyword>
<dbReference type="Pfam" id="PF01435">
    <property type="entry name" value="Peptidase_M48"/>
    <property type="match status" value="1"/>
</dbReference>
<evidence type="ECO:0000256" key="12">
    <source>
        <dbReference type="SAM" id="MobiDB-lite"/>
    </source>
</evidence>
<comment type="subcellular location">
    <subcellularLocation>
        <location evidence="2">Cell membrane</location>
        <topology evidence="2">Multi-pass membrane protein</topology>
    </subcellularLocation>
</comment>
<sequence>MSRNAPPVATRSAIALAGFPVVAGLQLAAVLLLLWAVLSVLPSAVALRAGVPLSIATVGALGYETWRALHTRRRTPAGVAVTRRQAPKLWELIDGAAAAAGVRPPDGVTVVADATAALGERTRVLGLIGGRRDLYLGLPLLQALPPARLRAVVAHELAHGSPKLGRWAPLAYRGRVAVGRMAPRLSRRNPAGAVLRAYARFYRRMDAPFSRAQELAADRIAADHAGVADAVAALRDLPALAGMQRLFHAEYVGPGWQAGYVPDDVFGGLLRVLAARSVEMSMLRAAEPAPSGPWDTHPPLAERVAALTPEPSPAASDTAPPSDAASAPEESPAEETVSEEKPAEPDEELVPDLPALGRALQAVAFPPRGRTVVSWDECLSFARTMEMEREAEAALAAISRASDAAVPDAAHLLTLVADGRLRAAAGAVFPDTSPEEITARIVDLLGLMLALAALRGGVARWRHSWTGAAEVVAVDGANLNLAELAAAAADPETAEAVRTYLTENGFDLAARADQRAAARARVLGGLVNLSADGTRTDLLITDLGLLLVPGLPRGRGVEAKRRLTRIAADGVPAGTEPPAEPDSDQEVRRFVPFADVAGVTVLPGRRKGWVLGLRDGGNLSLRPALDADELPGGWAAWDEAVTFLAGTR</sequence>
<keyword evidence="6" id="KW-0479">Metal-binding</keyword>
<evidence type="ECO:0000256" key="7">
    <source>
        <dbReference type="ARBA" id="ARBA00022801"/>
    </source>
</evidence>